<keyword evidence="2" id="KW-0732">Signal</keyword>
<feature type="coiled-coil region" evidence="1">
    <location>
        <begin position="41"/>
        <end position="177"/>
    </location>
</feature>
<reference evidence="3 4" key="1">
    <citation type="submission" date="2020-08" db="EMBL/GenBank/DDBJ databases">
        <title>Genomic Encyclopedia of Type Strains, Phase IV (KMG-IV): sequencing the most valuable type-strain genomes for metagenomic binning, comparative biology and taxonomic classification.</title>
        <authorList>
            <person name="Goeker M."/>
        </authorList>
    </citation>
    <scope>NUCLEOTIDE SEQUENCE [LARGE SCALE GENOMIC DNA]</scope>
    <source>
        <strain evidence="3 4">YC6886</strain>
    </source>
</reference>
<dbReference type="GO" id="GO:0016787">
    <property type="term" value="F:hydrolase activity"/>
    <property type="evidence" value="ECO:0007669"/>
    <property type="project" value="UniProtKB-KW"/>
</dbReference>
<accession>A0A840VBW3</accession>
<proteinExistence type="predicted"/>
<comment type="caution">
    <text evidence="3">The sequence shown here is derived from an EMBL/GenBank/DDBJ whole genome shotgun (WGS) entry which is preliminary data.</text>
</comment>
<dbReference type="EMBL" id="JACHFD010000006">
    <property type="protein sequence ID" value="MBB5351299.1"/>
    <property type="molecule type" value="Genomic_DNA"/>
</dbReference>
<name>A0A840VBW3_9BACT</name>
<keyword evidence="4" id="KW-1185">Reference proteome</keyword>
<keyword evidence="1" id="KW-0175">Coiled coil</keyword>
<sequence>MKALFYVIAVLGTGVAAFFSASNKKALSEQLESHEATVSNNRRVSANIDKTQAELDDENTKLTTANEELAVVEASISTLKSDQSSIKREIATVEGELEEQKATLAEAEKARKEIEAALASLGITGPVTMESIQENIRTLTDKQKELNAEVEELTNNNEAAEKSIAQNREEISRLSRRKSERDARMGRNAMSSVVTGVDQNYGFVIIGAGTTSGFKPQTRLLVTRNGRRIAEVTPSSIESTQTVAEIDFDSLAPGVVIQPGDTVILAEPATN</sequence>
<dbReference type="Proteomes" id="UP000557717">
    <property type="component" value="Unassembled WGS sequence"/>
</dbReference>
<evidence type="ECO:0000256" key="2">
    <source>
        <dbReference type="SAM" id="SignalP"/>
    </source>
</evidence>
<feature type="signal peptide" evidence="2">
    <location>
        <begin position="1"/>
        <end position="21"/>
    </location>
</feature>
<protein>
    <submittedName>
        <fullName evidence="3">Peptidoglycan hydrolase CwlO-like protein</fullName>
    </submittedName>
</protein>
<feature type="chain" id="PRO_5032621463" evidence="2">
    <location>
        <begin position="22"/>
        <end position="271"/>
    </location>
</feature>
<evidence type="ECO:0000313" key="4">
    <source>
        <dbReference type="Proteomes" id="UP000557717"/>
    </source>
</evidence>
<dbReference type="Gene3D" id="6.10.250.3150">
    <property type="match status" value="1"/>
</dbReference>
<dbReference type="RefSeq" id="WP_184017351.1">
    <property type="nucleotide sequence ID" value="NZ_JACHFD010000006.1"/>
</dbReference>
<organism evidence="3 4">
    <name type="scientific">Haloferula luteola</name>
    <dbReference type="NCBI Taxonomy" id="595692"/>
    <lineage>
        <taxon>Bacteria</taxon>
        <taxon>Pseudomonadati</taxon>
        <taxon>Verrucomicrobiota</taxon>
        <taxon>Verrucomicrobiia</taxon>
        <taxon>Verrucomicrobiales</taxon>
        <taxon>Verrucomicrobiaceae</taxon>
        <taxon>Haloferula</taxon>
    </lineage>
</organism>
<keyword evidence="3" id="KW-0378">Hydrolase</keyword>
<evidence type="ECO:0000313" key="3">
    <source>
        <dbReference type="EMBL" id="MBB5351299.1"/>
    </source>
</evidence>
<gene>
    <name evidence="3" type="ORF">HNR46_001535</name>
</gene>
<dbReference type="AlphaFoldDB" id="A0A840VBW3"/>
<evidence type="ECO:0000256" key="1">
    <source>
        <dbReference type="SAM" id="Coils"/>
    </source>
</evidence>